<proteinExistence type="predicted"/>
<evidence type="ECO:0000313" key="1">
    <source>
        <dbReference type="EMBL" id="KAK1302979.1"/>
    </source>
</evidence>
<comment type="caution">
    <text evidence="1">The sequence shown here is derived from an EMBL/GenBank/DDBJ whole genome shotgun (WGS) entry which is preliminary data.</text>
</comment>
<dbReference type="AlphaFoldDB" id="A0AAV9DQ82"/>
<dbReference type="EMBL" id="JAUJYO010000012">
    <property type="protein sequence ID" value="KAK1302979.1"/>
    <property type="molecule type" value="Genomic_DNA"/>
</dbReference>
<keyword evidence="2" id="KW-1185">Reference proteome</keyword>
<reference evidence="1" key="1">
    <citation type="journal article" date="2023" name="Nat. Commun.">
        <title>Diploid and tetraploid genomes of Acorus and the evolution of monocots.</title>
        <authorList>
            <person name="Ma L."/>
            <person name="Liu K.W."/>
            <person name="Li Z."/>
            <person name="Hsiao Y.Y."/>
            <person name="Qi Y."/>
            <person name="Fu T."/>
            <person name="Tang G.D."/>
            <person name="Zhang D."/>
            <person name="Sun W.H."/>
            <person name="Liu D.K."/>
            <person name="Li Y."/>
            <person name="Chen G.Z."/>
            <person name="Liu X.D."/>
            <person name="Liao X.Y."/>
            <person name="Jiang Y.T."/>
            <person name="Yu X."/>
            <person name="Hao Y."/>
            <person name="Huang J."/>
            <person name="Zhao X.W."/>
            <person name="Ke S."/>
            <person name="Chen Y.Y."/>
            <person name="Wu W.L."/>
            <person name="Hsu J.L."/>
            <person name="Lin Y.F."/>
            <person name="Huang M.D."/>
            <person name="Li C.Y."/>
            <person name="Huang L."/>
            <person name="Wang Z.W."/>
            <person name="Zhao X."/>
            <person name="Zhong W.Y."/>
            <person name="Peng D.H."/>
            <person name="Ahmad S."/>
            <person name="Lan S."/>
            <person name="Zhang J.S."/>
            <person name="Tsai W.C."/>
            <person name="Van de Peer Y."/>
            <person name="Liu Z.J."/>
        </authorList>
    </citation>
    <scope>NUCLEOTIDE SEQUENCE</scope>
    <source>
        <strain evidence="1">CP</strain>
    </source>
</reference>
<gene>
    <name evidence="1" type="ORF">QJS10_CPB12g00887</name>
</gene>
<dbReference type="Proteomes" id="UP001180020">
    <property type="component" value="Unassembled WGS sequence"/>
</dbReference>
<organism evidence="1 2">
    <name type="scientific">Acorus calamus</name>
    <name type="common">Sweet flag</name>
    <dbReference type="NCBI Taxonomy" id="4465"/>
    <lineage>
        <taxon>Eukaryota</taxon>
        <taxon>Viridiplantae</taxon>
        <taxon>Streptophyta</taxon>
        <taxon>Embryophyta</taxon>
        <taxon>Tracheophyta</taxon>
        <taxon>Spermatophyta</taxon>
        <taxon>Magnoliopsida</taxon>
        <taxon>Liliopsida</taxon>
        <taxon>Acoraceae</taxon>
        <taxon>Acorus</taxon>
    </lineage>
</organism>
<sequence>MKDHAKIRSTPHSPRSNGWLLETVSWLIRSLSRSTRDGGCSSGKNQYCASSGVAFFERENRRLNSYMNVGYLNDTERMAVQVMECWKGKE</sequence>
<accession>A0AAV9DQ82</accession>
<protein>
    <submittedName>
        <fullName evidence="1">Uncharacterized protein</fullName>
    </submittedName>
</protein>
<name>A0AAV9DQ82_ACOCL</name>
<evidence type="ECO:0000313" key="2">
    <source>
        <dbReference type="Proteomes" id="UP001180020"/>
    </source>
</evidence>
<reference evidence="1" key="2">
    <citation type="submission" date="2023-06" db="EMBL/GenBank/DDBJ databases">
        <authorList>
            <person name="Ma L."/>
            <person name="Liu K.-W."/>
            <person name="Li Z."/>
            <person name="Hsiao Y.-Y."/>
            <person name="Qi Y."/>
            <person name="Fu T."/>
            <person name="Tang G."/>
            <person name="Zhang D."/>
            <person name="Sun W.-H."/>
            <person name="Liu D.-K."/>
            <person name="Li Y."/>
            <person name="Chen G.-Z."/>
            <person name="Liu X.-D."/>
            <person name="Liao X.-Y."/>
            <person name="Jiang Y.-T."/>
            <person name="Yu X."/>
            <person name="Hao Y."/>
            <person name="Huang J."/>
            <person name="Zhao X.-W."/>
            <person name="Ke S."/>
            <person name="Chen Y.-Y."/>
            <person name="Wu W.-L."/>
            <person name="Hsu J.-L."/>
            <person name="Lin Y.-F."/>
            <person name="Huang M.-D."/>
            <person name="Li C.-Y."/>
            <person name="Huang L."/>
            <person name="Wang Z.-W."/>
            <person name="Zhao X."/>
            <person name="Zhong W.-Y."/>
            <person name="Peng D.-H."/>
            <person name="Ahmad S."/>
            <person name="Lan S."/>
            <person name="Zhang J.-S."/>
            <person name="Tsai W.-C."/>
            <person name="Van De Peer Y."/>
            <person name="Liu Z.-J."/>
        </authorList>
    </citation>
    <scope>NUCLEOTIDE SEQUENCE</scope>
    <source>
        <strain evidence="1">CP</strain>
        <tissue evidence="1">Leaves</tissue>
    </source>
</reference>